<organism evidence="2 3">
    <name type="scientific">Roseiconus nitratireducens</name>
    <dbReference type="NCBI Taxonomy" id="2605748"/>
    <lineage>
        <taxon>Bacteria</taxon>
        <taxon>Pseudomonadati</taxon>
        <taxon>Planctomycetota</taxon>
        <taxon>Planctomycetia</taxon>
        <taxon>Pirellulales</taxon>
        <taxon>Pirellulaceae</taxon>
        <taxon>Roseiconus</taxon>
    </lineage>
</organism>
<dbReference type="CDD" id="cd02440">
    <property type="entry name" value="AdoMet_MTases"/>
    <property type="match status" value="1"/>
</dbReference>
<name>A0A5M6D191_9BACT</name>
<keyword evidence="3" id="KW-1185">Reference proteome</keyword>
<evidence type="ECO:0000313" key="3">
    <source>
        <dbReference type="Proteomes" id="UP000324479"/>
    </source>
</evidence>
<feature type="domain" description="Methyltransferase" evidence="1">
    <location>
        <begin position="67"/>
        <end position="165"/>
    </location>
</feature>
<dbReference type="SUPFAM" id="SSF53335">
    <property type="entry name" value="S-adenosyl-L-methionine-dependent methyltransferases"/>
    <property type="match status" value="1"/>
</dbReference>
<accession>A0A5M6D191</accession>
<sequence length="215" mass="24309">MIDHHGCPTDDRAGLEFKSARRPLRETATFFKEFVRRPASVGAIAPSSPGLVDAMVQWFDWDRVRNVVEFGPGTGVFTEAILSKLHADAKFFAVERSPEMVNMTRQRCPTATVYEDSATNLHALCDREGMQSIDAVICGLPWASFPESLQTEILDTMLQRMAPEGRFATFAYWQGVFLPAGRRFSKRLKTSFGSIQRSHTVWKNVPPAFVYRCQR</sequence>
<dbReference type="EMBL" id="VWOX01000024">
    <property type="protein sequence ID" value="KAA5538875.1"/>
    <property type="molecule type" value="Genomic_DNA"/>
</dbReference>
<evidence type="ECO:0000313" key="2">
    <source>
        <dbReference type="EMBL" id="KAA5538875.1"/>
    </source>
</evidence>
<dbReference type="Pfam" id="PF13649">
    <property type="entry name" value="Methyltransf_25"/>
    <property type="match status" value="1"/>
</dbReference>
<proteinExistence type="predicted"/>
<dbReference type="GO" id="GO:0032259">
    <property type="term" value="P:methylation"/>
    <property type="evidence" value="ECO:0007669"/>
    <property type="project" value="UniProtKB-KW"/>
</dbReference>
<dbReference type="AlphaFoldDB" id="A0A5M6D191"/>
<dbReference type="Gene3D" id="3.40.50.150">
    <property type="entry name" value="Vaccinia Virus protein VP39"/>
    <property type="match status" value="1"/>
</dbReference>
<dbReference type="GO" id="GO:0008168">
    <property type="term" value="F:methyltransferase activity"/>
    <property type="evidence" value="ECO:0007669"/>
    <property type="project" value="UniProtKB-KW"/>
</dbReference>
<reference evidence="2 3" key="1">
    <citation type="submission" date="2019-08" db="EMBL/GenBank/DDBJ databases">
        <authorList>
            <person name="Dhanesh K."/>
            <person name="Kumar G."/>
            <person name="Sasikala C."/>
            <person name="Venkata Ramana C."/>
        </authorList>
    </citation>
    <scope>NUCLEOTIDE SEQUENCE [LARGE SCALE GENOMIC DNA]</scope>
    <source>
        <strain evidence="2 3">JC645</strain>
    </source>
</reference>
<evidence type="ECO:0000259" key="1">
    <source>
        <dbReference type="Pfam" id="PF13649"/>
    </source>
</evidence>
<keyword evidence="2" id="KW-0489">Methyltransferase</keyword>
<comment type="caution">
    <text evidence="2">The sequence shown here is derived from an EMBL/GenBank/DDBJ whole genome shotgun (WGS) entry which is preliminary data.</text>
</comment>
<dbReference type="InterPro" id="IPR041698">
    <property type="entry name" value="Methyltransf_25"/>
</dbReference>
<dbReference type="InterPro" id="IPR029063">
    <property type="entry name" value="SAM-dependent_MTases_sf"/>
</dbReference>
<protein>
    <submittedName>
        <fullName evidence="2">Methyltransferase domain-containing protein</fullName>
    </submittedName>
</protein>
<dbReference type="Proteomes" id="UP000324479">
    <property type="component" value="Unassembled WGS sequence"/>
</dbReference>
<gene>
    <name evidence="2" type="ORF">FYK55_25895</name>
</gene>
<keyword evidence="2" id="KW-0808">Transferase</keyword>